<keyword evidence="1" id="KW-0812">Transmembrane</keyword>
<keyword evidence="1" id="KW-1133">Transmembrane helix</keyword>
<reference evidence="2 3" key="1">
    <citation type="submission" date="2017-04" db="EMBL/GenBank/DDBJ databases">
        <authorList>
            <person name="Afonso C.L."/>
            <person name="Miller P.J."/>
            <person name="Scott M.A."/>
            <person name="Spackman E."/>
            <person name="Goraichik I."/>
            <person name="Dimitrov K.M."/>
            <person name="Suarez D.L."/>
            <person name="Swayne D.E."/>
        </authorList>
    </citation>
    <scope>NUCLEOTIDE SEQUENCE [LARGE SCALE GENOMIC DNA]</scope>
    <source>
        <strain evidence="2 3">ToBE</strain>
    </source>
</reference>
<proteinExistence type="predicted"/>
<keyword evidence="1" id="KW-0472">Membrane</keyword>
<evidence type="ECO:0000256" key="1">
    <source>
        <dbReference type="SAM" id="Phobius"/>
    </source>
</evidence>
<dbReference type="AlphaFoldDB" id="A0A1W1VJ61"/>
<protein>
    <submittedName>
        <fullName evidence="2">Similar to stage IV sporulation protein</fullName>
    </submittedName>
</protein>
<organism evidence="2 3">
    <name type="scientific">Thermanaeromonas toyohensis ToBE</name>
    <dbReference type="NCBI Taxonomy" id="698762"/>
    <lineage>
        <taxon>Bacteria</taxon>
        <taxon>Bacillati</taxon>
        <taxon>Bacillota</taxon>
        <taxon>Clostridia</taxon>
        <taxon>Neomoorellales</taxon>
        <taxon>Neomoorellaceae</taxon>
        <taxon>Thermanaeromonas</taxon>
    </lineage>
</organism>
<evidence type="ECO:0000313" key="2">
    <source>
        <dbReference type="EMBL" id="SMB92974.1"/>
    </source>
</evidence>
<dbReference type="NCBIfam" id="TIGR02876">
    <property type="entry name" value="spore_yqfD"/>
    <property type="match status" value="1"/>
</dbReference>
<dbReference type="STRING" id="698762.SAMN00808754_0755"/>
<gene>
    <name evidence="2" type="ORF">SAMN00808754_0755</name>
</gene>
<feature type="transmembrane region" description="Helical" evidence="1">
    <location>
        <begin position="91"/>
        <end position="113"/>
    </location>
</feature>
<accession>A0A1W1VJ61</accession>
<dbReference type="PIRSF" id="PIRSF029895">
    <property type="entry name" value="SpoIV"/>
    <property type="match status" value="1"/>
</dbReference>
<dbReference type="Proteomes" id="UP000192569">
    <property type="component" value="Chromosome I"/>
</dbReference>
<keyword evidence="3" id="KW-1185">Reference proteome</keyword>
<sequence>MGWEWQALFRNYVEIEVEGKNREEFLNVALLQGLVFWDIIQSPGSKKFRAKIPVASFAQLRPVARRTRCRVRLLDKRGPLFWWRRLKSREMFLVGAVLFLLGLFLLSNFVWAVEVLPQGELMRVDPSRVKAVAAEAGLKPGTWKGKLDVRTLEHKILLKVPELAWVGVNFQGTRAHIKVVEKIFPSQDEMGSAPAHIIATKNGIISEILVLAGQARVSVGDTVRQGDILISGLILPLQEKPPGPEEQPKLPVLPRLVRAKGIVRARVWYEAEGTALREEIKEALTGQRSTALILRTPGREYVLKGSLEPPYSTFRQESRVMKAPTWRNFTLPVELIIVTYFETSVERRWLSQEEAINKAKQEALSTLRQGLPARSKVLSERVIRVTEEPGLVRVKVLLEAEEDIGQTINLKER</sequence>
<dbReference type="Pfam" id="PF06898">
    <property type="entry name" value="YqfD"/>
    <property type="match status" value="1"/>
</dbReference>
<dbReference type="InterPro" id="IPR010690">
    <property type="entry name" value="YqfD"/>
</dbReference>
<dbReference type="EMBL" id="LT838272">
    <property type="protein sequence ID" value="SMB92974.1"/>
    <property type="molecule type" value="Genomic_DNA"/>
</dbReference>
<name>A0A1W1VJ61_9FIRM</name>
<evidence type="ECO:0000313" key="3">
    <source>
        <dbReference type="Proteomes" id="UP000192569"/>
    </source>
</evidence>